<evidence type="ECO:0000256" key="3">
    <source>
        <dbReference type="ARBA" id="ARBA00022448"/>
    </source>
</evidence>
<dbReference type="InterPro" id="IPR050739">
    <property type="entry name" value="MFP"/>
</dbReference>
<feature type="coiled-coil region" evidence="10">
    <location>
        <begin position="188"/>
        <end position="222"/>
    </location>
</feature>
<evidence type="ECO:0000259" key="11">
    <source>
        <dbReference type="Pfam" id="PF25988"/>
    </source>
</evidence>
<keyword evidence="6 9" id="KW-0812">Transmembrane</keyword>
<dbReference type="InterPro" id="IPR010129">
    <property type="entry name" value="T1SS_HlyD"/>
</dbReference>
<evidence type="ECO:0000256" key="1">
    <source>
        <dbReference type="ARBA" id="ARBA00004377"/>
    </source>
</evidence>
<dbReference type="NCBIfam" id="TIGR01843">
    <property type="entry name" value="type_I_hlyD"/>
    <property type="match status" value="1"/>
</dbReference>
<protein>
    <recommendedName>
        <fullName evidence="9">Membrane fusion protein (MFP) family protein</fullName>
    </recommendedName>
</protein>
<gene>
    <name evidence="13" type="ORF">V7S98_21090</name>
</gene>
<dbReference type="Gene3D" id="1.10.287.470">
    <property type="entry name" value="Helix hairpin bin"/>
    <property type="match status" value="1"/>
</dbReference>
<dbReference type="RefSeq" id="WP_339600476.1">
    <property type="nucleotide sequence ID" value="NZ_JBBHLC010000100.1"/>
</dbReference>
<evidence type="ECO:0000256" key="6">
    <source>
        <dbReference type="ARBA" id="ARBA00022692"/>
    </source>
</evidence>
<dbReference type="Gene3D" id="2.40.50.100">
    <property type="match status" value="1"/>
</dbReference>
<sequence length="471" mass="51884">MTRPDTLWQRYRNTWQQAWRQRKALDAPVRSADESEFLPAALALQETPPHPAPRVFLWSIMVFAAIALLWACVGRVDVVAVASGKVVPSGRTKLIQPSEAVVVKAIHVNDGQPVRAGELLLELDPTTAGADVRRGESELLAARIDVARSSAMLQAIASGQAPLGLHGGLEDADASQVQDAERWLHGQYQEFRNNLDQADAEIQRRAAEIEAAQAQVASLRKSLPIVTQLAEDYQNLLGEQYVARHEYLDKHQARLDMERQLKVQQASVRQASAAQAEARRRREGVVAQARRSLLDLQQTAGQKVASLQQALAKARYQQARTRLLAPVDGTVQQLAVHTVGGVVTPAQALMVIVPAGQPVEVEALLQNKDVGFVHPGQRVTVKVETFTYTRYGTVQGEVMSVSRDAIEDPRRGLVYSSRIRLASDHLQVNGQPVPLMPGMAVSAEIRTSQRTVIGYFLSPLQQHVQESLRER</sequence>
<accession>A0ABU8QYN8</accession>
<feature type="transmembrane region" description="Helical" evidence="9">
    <location>
        <begin position="55"/>
        <end position="73"/>
    </location>
</feature>
<dbReference type="InterPro" id="IPR059040">
    <property type="entry name" value="HH_CyaD-like"/>
</dbReference>
<evidence type="ECO:0000313" key="14">
    <source>
        <dbReference type="Proteomes" id="UP001380290"/>
    </source>
</evidence>
<evidence type="ECO:0000256" key="9">
    <source>
        <dbReference type="RuleBase" id="RU365093"/>
    </source>
</evidence>
<dbReference type="EMBL" id="JBBHLC010000100">
    <property type="protein sequence ID" value="MEJ5865718.1"/>
    <property type="molecule type" value="Genomic_DNA"/>
</dbReference>
<comment type="caution">
    <text evidence="13">The sequence shown here is derived from an EMBL/GenBank/DDBJ whole genome shotgun (WGS) entry which is preliminary data.</text>
</comment>
<keyword evidence="7 9" id="KW-1133">Transmembrane helix</keyword>
<dbReference type="PRINTS" id="PR01490">
    <property type="entry name" value="RTXTOXIND"/>
</dbReference>
<keyword evidence="4 9" id="KW-1003">Cell membrane</keyword>
<keyword evidence="14" id="KW-1185">Reference proteome</keyword>
<name>A0ABU8QYN8_9PSED</name>
<evidence type="ECO:0000259" key="12">
    <source>
        <dbReference type="Pfam" id="PF26002"/>
    </source>
</evidence>
<feature type="domain" description="CyaD-like alpha-helical hairpin" evidence="11">
    <location>
        <begin position="124"/>
        <end position="319"/>
    </location>
</feature>
<dbReference type="Pfam" id="PF25988">
    <property type="entry name" value="HH_CyaD"/>
    <property type="match status" value="1"/>
</dbReference>
<evidence type="ECO:0000256" key="5">
    <source>
        <dbReference type="ARBA" id="ARBA00022519"/>
    </source>
</evidence>
<evidence type="ECO:0000256" key="2">
    <source>
        <dbReference type="ARBA" id="ARBA00009477"/>
    </source>
</evidence>
<dbReference type="PANTHER" id="PTHR30386:SF27">
    <property type="entry name" value="MEMBRANE FUSION PROTEIN (MFP) FAMILY PROTEIN"/>
    <property type="match status" value="1"/>
</dbReference>
<dbReference type="PANTHER" id="PTHR30386">
    <property type="entry name" value="MEMBRANE FUSION SUBUNIT OF EMRAB-TOLC MULTIDRUG EFFLUX PUMP"/>
    <property type="match status" value="1"/>
</dbReference>
<organism evidence="13 14">
    <name type="scientific">Pseudomonas farsensis</name>
    <dbReference type="NCBI Taxonomy" id="2745492"/>
    <lineage>
        <taxon>Bacteria</taxon>
        <taxon>Pseudomonadati</taxon>
        <taxon>Pseudomonadota</taxon>
        <taxon>Gammaproteobacteria</taxon>
        <taxon>Pseudomonadales</taxon>
        <taxon>Pseudomonadaceae</taxon>
        <taxon>Pseudomonas</taxon>
    </lineage>
</organism>
<dbReference type="Pfam" id="PF26002">
    <property type="entry name" value="Beta-barrel_AprE"/>
    <property type="match status" value="1"/>
</dbReference>
<comment type="subcellular location">
    <subcellularLocation>
        <location evidence="1 9">Cell inner membrane</location>
        <topology evidence="1 9">Single-pass membrane protein</topology>
    </subcellularLocation>
</comment>
<keyword evidence="10" id="KW-0175">Coiled coil</keyword>
<keyword evidence="3 9" id="KW-0813">Transport</keyword>
<reference evidence="13 14" key="1">
    <citation type="submission" date="2024-02" db="EMBL/GenBank/DDBJ databases">
        <title>Identification of pathogenicity and growth-promoting function of Pseudomonas putida variant.</title>
        <authorList>
            <person name="Sun J."/>
        </authorList>
    </citation>
    <scope>NUCLEOTIDE SEQUENCE [LARGE SCALE GENOMIC DNA]</scope>
    <source>
        <strain evidence="13 14">A03</strain>
    </source>
</reference>
<dbReference type="InterPro" id="IPR058982">
    <property type="entry name" value="Beta-barrel_AprE"/>
</dbReference>
<keyword evidence="8 9" id="KW-0472">Membrane</keyword>
<feature type="domain" description="AprE-like beta-barrel" evidence="12">
    <location>
        <begin position="361"/>
        <end position="447"/>
    </location>
</feature>
<evidence type="ECO:0000256" key="4">
    <source>
        <dbReference type="ARBA" id="ARBA00022475"/>
    </source>
</evidence>
<evidence type="ECO:0000256" key="8">
    <source>
        <dbReference type="ARBA" id="ARBA00023136"/>
    </source>
</evidence>
<evidence type="ECO:0000256" key="10">
    <source>
        <dbReference type="SAM" id="Coils"/>
    </source>
</evidence>
<comment type="similarity">
    <text evidence="2 9">Belongs to the membrane fusion protein (MFP) (TC 8.A.1) family.</text>
</comment>
<evidence type="ECO:0000313" key="13">
    <source>
        <dbReference type="EMBL" id="MEJ5865718.1"/>
    </source>
</evidence>
<evidence type="ECO:0000256" key="7">
    <source>
        <dbReference type="ARBA" id="ARBA00022989"/>
    </source>
</evidence>
<dbReference type="Proteomes" id="UP001380290">
    <property type="component" value="Unassembled WGS sequence"/>
</dbReference>
<keyword evidence="5 9" id="KW-0997">Cell inner membrane</keyword>
<proteinExistence type="inferred from homology"/>
<dbReference type="Gene3D" id="2.40.30.170">
    <property type="match status" value="1"/>
</dbReference>